<sequence length="171" mass="19460">MAKTILIPTDFTVKSLNLAKMALQKSLDPQEKIKIILIHGLMASTSITELLFYSKSRVLADLETPEFQASCNLLLSKFDGKIERMTIDIFSGFTQAAFENYLEANRIDEVYLPGNHKLKLASRSSFDLLPFFNKCRLPKIKVDWEDISISSHEDRENAISTLFFTRGQIAH</sequence>
<dbReference type="Proteomes" id="UP000664317">
    <property type="component" value="Unassembled WGS sequence"/>
</dbReference>
<evidence type="ECO:0000313" key="1">
    <source>
        <dbReference type="EMBL" id="MBN7810707.1"/>
    </source>
</evidence>
<dbReference type="EMBL" id="JAFKCT010000002">
    <property type="protein sequence ID" value="MBN7810707.1"/>
    <property type="molecule type" value="Genomic_DNA"/>
</dbReference>
<evidence type="ECO:0000313" key="2">
    <source>
        <dbReference type="Proteomes" id="UP000664317"/>
    </source>
</evidence>
<accession>A0ABS3C1A2</accession>
<protein>
    <recommendedName>
        <fullName evidence="3">Universal stress protein</fullName>
    </recommendedName>
</protein>
<reference evidence="1 2" key="1">
    <citation type="submission" date="2021-03" db="EMBL/GenBank/DDBJ databases">
        <title>novel species isolated from a fishpond in China.</title>
        <authorList>
            <person name="Lu H."/>
            <person name="Cai Z."/>
        </authorList>
    </citation>
    <scope>NUCLEOTIDE SEQUENCE [LARGE SCALE GENOMIC DNA]</scope>
    <source>
        <strain evidence="1 2">H41</strain>
    </source>
</reference>
<proteinExistence type="predicted"/>
<name>A0ABS3C1A2_9BACT</name>
<comment type="caution">
    <text evidence="1">The sequence shown here is derived from an EMBL/GenBank/DDBJ whole genome shotgun (WGS) entry which is preliminary data.</text>
</comment>
<keyword evidence="2" id="KW-1185">Reference proteome</keyword>
<organism evidence="1 2">
    <name type="scientific">Algoriphagus oliviformis</name>
    <dbReference type="NCBI Taxonomy" id="2811231"/>
    <lineage>
        <taxon>Bacteria</taxon>
        <taxon>Pseudomonadati</taxon>
        <taxon>Bacteroidota</taxon>
        <taxon>Cytophagia</taxon>
        <taxon>Cytophagales</taxon>
        <taxon>Cyclobacteriaceae</taxon>
        <taxon>Algoriphagus</taxon>
    </lineage>
</organism>
<dbReference type="RefSeq" id="WP_206577481.1">
    <property type="nucleotide sequence ID" value="NZ_JAFKCT010000002.1"/>
</dbReference>
<evidence type="ECO:0008006" key="3">
    <source>
        <dbReference type="Google" id="ProtNLM"/>
    </source>
</evidence>
<gene>
    <name evidence="1" type="ORF">J0A68_07060</name>
</gene>